<evidence type="ECO:0000256" key="1">
    <source>
        <dbReference type="SAM" id="MobiDB-lite"/>
    </source>
</evidence>
<dbReference type="OrthoDB" id="3445164at2759"/>
<proteinExistence type="predicted"/>
<keyword evidence="3" id="KW-1185">Reference proteome</keyword>
<feature type="compositionally biased region" description="Low complexity" evidence="1">
    <location>
        <begin position="118"/>
        <end position="135"/>
    </location>
</feature>
<dbReference type="EMBL" id="SRPW01003032">
    <property type="protein sequence ID" value="KAG5988705.1"/>
    <property type="molecule type" value="Genomic_DNA"/>
</dbReference>
<evidence type="ECO:0008006" key="4">
    <source>
        <dbReference type="Google" id="ProtNLM"/>
    </source>
</evidence>
<dbReference type="AlphaFoldDB" id="A0A9P7SVZ8"/>
<feature type="compositionally biased region" description="Basic residues" evidence="1">
    <location>
        <begin position="143"/>
        <end position="156"/>
    </location>
</feature>
<feature type="region of interest" description="Disordered" evidence="1">
    <location>
        <begin position="13"/>
        <end position="35"/>
    </location>
</feature>
<feature type="region of interest" description="Disordered" evidence="1">
    <location>
        <begin position="118"/>
        <end position="174"/>
    </location>
</feature>
<name>A0A9P7SVZ8_9HYPO</name>
<comment type="caution">
    <text evidence="2">The sequence shown here is derived from an EMBL/GenBank/DDBJ whole genome shotgun (WGS) entry which is preliminary data.</text>
</comment>
<accession>A0A9P7SVZ8</accession>
<sequence>MVQVLVKPTLAGVGSAGHEQQQQLQPQQGDGLSSLDAGIMSREQHAQRMRDLSVKRAVMRAPRRGWSLSEYQGQTPTDHYQHQPHHHQARIISQMARQASIPENAILQSTISRPASPACSVVSSFSSSSSSSSGSTLGPMVHLPRHPKIPPPRRSHSVTDKEPEPSHPQYRHPGRYAPTVHLLDLPSELHYSLFDFLDPIDGACLGLAHPNLYAIHRRKNGTVPLCSRYSGPNDLEWAWRGAGSLLRRRECESASSSSNSAVADSRGNDTGGVREATKALERLRVKGQVYCRKCGISRCELHRHLRDWMGSQYEYCEIRKVFGPRAHEAARAHCYMSSPKNPQRCGRHGGSVSASRKTQ</sequence>
<feature type="region of interest" description="Disordered" evidence="1">
    <location>
        <begin position="338"/>
        <end position="359"/>
    </location>
</feature>
<reference evidence="2" key="1">
    <citation type="journal article" date="2020" name="bioRxiv">
        <title>Whole genome comparisons of ergot fungi reveals the divergence and evolution of species within the genus Claviceps are the result of varying mechanisms driving genome evolution and host range expansion.</title>
        <authorList>
            <person name="Wyka S.A."/>
            <person name="Mondo S.J."/>
            <person name="Liu M."/>
            <person name="Dettman J."/>
            <person name="Nalam V."/>
            <person name="Broders K.D."/>
        </authorList>
    </citation>
    <scope>NUCLEOTIDE SEQUENCE</scope>
    <source>
        <strain evidence="2">CCC 602</strain>
    </source>
</reference>
<evidence type="ECO:0000313" key="2">
    <source>
        <dbReference type="EMBL" id="KAG5988705.1"/>
    </source>
</evidence>
<protein>
    <recommendedName>
        <fullName evidence="4">F-box domain-containing protein</fullName>
    </recommendedName>
</protein>
<dbReference type="Proteomes" id="UP000748025">
    <property type="component" value="Unassembled WGS sequence"/>
</dbReference>
<evidence type="ECO:0000313" key="3">
    <source>
        <dbReference type="Proteomes" id="UP000748025"/>
    </source>
</evidence>
<organism evidence="2 3">
    <name type="scientific">Claviceps pusilla</name>
    <dbReference type="NCBI Taxonomy" id="123648"/>
    <lineage>
        <taxon>Eukaryota</taxon>
        <taxon>Fungi</taxon>
        <taxon>Dikarya</taxon>
        <taxon>Ascomycota</taxon>
        <taxon>Pezizomycotina</taxon>
        <taxon>Sordariomycetes</taxon>
        <taxon>Hypocreomycetidae</taxon>
        <taxon>Hypocreales</taxon>
        <taxon>Clavicipitaceae</taxon>
        <taxon>Claviceps</taxon>
    </lineage>
</organism>
<gene>
    <name evidence="2" type="ORF">E4U43_004657</name>
</gene>